<evidence type="ECO:0000256" key="6">
    <source>
        <dbReference type="ARBA" id="ARBA00022723"/>
    </source>
</evidence>
<accession>A0A7Y2H2G5</accession>
<sequence>TADLESTHPEVDSLWKAIHRAPSPSSEGRPSYEVGEKLATRAASGKALQWLSKQIPSLWGGSADLAPSNKTFISGEPAFSKENRSGRNLHFGVREHGMAALMNGMALHGGVRPYGGTFLIFSDYLRPSLRLSALMNLPVIYVFTHDSIFLGEDGPTHQPIANIASLRAIPQVNVYRPADAEETTRSWELALERGETSAIVLTRQGLPTLDRSPFHGEFENGAYIAHNPDSPKAIVFATGSEVSACLEAAKLLQAKGHAVRVVAVPSWELFEEQARVYREEILAPHFVGPRFAVEAASPFGWERFVGVGGHIIAMDRFGASAPAEVLAEKFGFSPERLVERIEKEL</sequence>
<name>A0A7Y2H2G5_UNCEI</name>
<dbReference type="SUPFAM" id="SSF52922">
    <property type="entry name" value="TK C-terminal domain-like"/>
    <property type="match status" value="1"/>
</dbReference>
<dbReference type="PANTHER" id="PTHR43522">
    <property type="entry name" value="TRANSKETOLASE"/>
    <property type="match status" value="1"/>
</dbReference>
<evidence type="ECO:0000313" key="11">
    <source>
        <dbReference type="Proteomes" id="UP000547674"/>
    </source>
</evidence>
<evidence type="ECO:0000256" key="8">
    <source>
        <dbReference type="ARBA" id="ARBA00023052"/>
    </source>
</evidence>
<dbReference type="InterPro" id="IPR020826">
    <property type="entry name" value="Transketolase_BS"/>
</dbReference>
<comment type="caution">
    <text evidence="10">The sequence shown here is derived from an EMBL/GenBank/DDBJ whole genome shotgun (WGS) entry which is preliminary data.</text>
</comment>
<keyword evidence="5" id="KW-0808">Transferase</keyword>
<dbReference type="CDD" id="cd07033">
    <property type="entry name" value="TPP_PYR_DXS_TK_like"/>
    <property type="match status" value="1"/>
</dbReference>
<dbReference type="SUPFAM" id="SSF52518">
    <property type="entry name" value="Thiamin diphosphate-binding fold (THDP-binding)"/>
    <property type="match status" value="1"/>
</dbReference>
<evidence type="ECO:0000256" key="1">
    <source>
        <dbReference type="ARBA" id="ARBA00001946"/>
    </source>
</evidence>
<evidence type="ECO:0000256" key="5">
    <source>
        <dbReference type="ARBA" id="ARBA00022679"/>
    </source>
</evidence>
<dbReference type="InterPro" id="IPR033247">
    <property type="entry name" value="Transketolase_fam"/>
</dbReference>
<comment type="cofactor">
    <cofactor evidence="2">
        <name>thiamine diphosphate</name>
        <dbReference type="ChEBI" id="CHEBI:58937"/>
    </cofactor>
</comment>
<keyword evidence="6" id="KW-0479">Metal-binding</keyword>
<dbReference type="Gene3D" id="3.40.50.920">
    <property type="match status" value="1"/>
</dbReference>
<dbReference type="GO" id="GO:0046872">
    <property type="term" value="F:metal ion binding"/>
    <property type="evidence" value="ECO:0007669"/>
    <property type="project" value="UniProtKB-KW"/>
</dbReference>
<evidence type="ECO:0000256" key="2">
    <source>
        <dbReference type="ARBA" id="ARBA00001964"/>
    </source>
</evidence>
<dbReference type="InterPro" id="IPR005475">
    <property type="entry name" value="Transketolase-like_Pyr-bd"/>
</dbReference>
<dbReference type="GO" id="GO:0004802">
    <property type="term" value="F:transketolase activity"/>
    <property type="evidence" value="ECO:0007669"/>
    <property type="project" value="UniProtKB-EC"/>
</dbReference>
<dbReference type="Pfam" id="PF22613">
    <property type="entry name" value="Transketolase_C_1"/>
    <property type="match status" value="1"/>
</dbReference>
<dbReference type="AlphaFoldDB" id="A0A7Y2H2G5"/>
<keyword evidence="7" id="KW-0460">Magnesium</keyword>
<feature type="non-terminal residue" evidence="10">
    <location>
        <position position="1"/>
    </location>
</feature>
<dbReference type="GO" id="GO:0005829">
    <property type="term" value="C:cytosol"/>
    <property type="evidence" value="ECO:0007669"/>
    <property type="project" value="TreeGrafter"/>
</dbReference>
<dbReference type="InterPro" id="IPR009014">
    <property type="entry name" value="Transketo_C/PFOR_II"/>
</dbReference>
<dbReference type="EC" id="2.2.1.1" evidence="4"/>
<dbReference type="SMART" id="SM00861">
    <property type="entry name" value="Transket_pyr"/>
    <property type="match status" value="1"/>
</dbReference>
<evidence type="ECO:0000256" key="4">
    <source>
        <dbReference type="ARBA" id="ARBA00013152"/>
    </source>
</evidence>
<feature type="domain" description="Transketolase-like pyrimidine-binding" evidence="9">
    <location>
        <begin position="38"/>
        <end position="208"/>
    </location>
</feature>
<dbReference type="InterPro" id="IPR055152">
    <property type="entry name" value="Transketolase-like_C_2"/>
</dbReference>
<dbReference type="Pfam" id="PF02779">
    <property type="entry name" value="Transket_pyr"/>
    <property type="match status" value="1"/>
</dbReference>
<proteinExistence type="inferred from homology"/>
<organism evidence="10 11">
    <name type="scientific">Eiseniibacteriota bacterium</name>
    <dbReference type="NCBI Taxonomy" id="2212470"/>
    <lineage>
        <taxon>Bacteria</taxon>
        <taxon>Candidatus Eiseniibacteriota</taxon>
    </lineage>
</organism>
<dbReference type="PROSITE" id="PS00802">
    <property type="entry name" value="TRANSKETOLASE_2"/>
    <property type="match status" value="1"/>
</dbReference>
<evidence type="ECO:0000259" key="9">
    <source>
        <dbReference type="SMART" id="SM00861"/>
    </source>
</evidence>
<dbReference type="GO" id="GO:0006098">
    <property type="term" value="P:pentose-phosphate shunt"/>
    <property type="evidence" value="ECO:0007669"/>
    <property type="project" value="TreeGrafter"/>
</dbReference>
<keyword evidence="8" id="KW-0786">Thiamine pyrophosphate</keyword>
<dbReference type="Proteomes" id="UP000547674">
    <property type="component" value="Unassembled WGS sequence"/>
</dbReference>
<protein>
    <recommendedName>
        <fullName evidence="4">transketolase</fullName>
        <ecNumber evidence="4">2.2.1.1</ecNumber>
    </recommendedName>
</protein>
<reference evidence="10 11" key="1">
    <citation type="submission" date="2020-03" db="EMBL/GenBank/DDBJ databases">
        <title>Metabolic flexibility allows generalist bacteria to become dominant in a frequently disturbed ecosystem.</title>
        <authorList>
            <person name="Chen Y.-J."/>
            <person name="Leung P.M."/>
            <person name="Bay S.K."/>
            <person name="Hugenholtz P."/>
            <person name="Kessler A.J."/>
            <person name="Shelley G."/>
            <person name="Waite D.W."/>
            <person name="Cook P.L."/>
            <person name="Greening C."/>
        </authorList>
    </citation>
    <scope>NUCLEOTIDE SEQUENCE [LARGE SCALE GENOMIC DNA]</scope>
    <source>
        <strain evidence="10">SS_bin_28</strain>
    </source>
</reference>
<evidence type="ECO:0000256" key="3">
    <source>
        <dbReference type="ARBA" id="ARBA00007131"/>
    </source>
</evidence>
<dbReference type="Gene3D" id="3.40.50.970">
    <property type="match status" value="1"/>
</dbReference>
<evidence type="ECO:0000313" key="10">
    <source>
        <dbReference type="EMBL" id="NNF06981.1"/>
    </source>
</evidence>
<dbReference type="InterPro" id="IPR029061">
    <property type="entry name" value="THDP-binding"/>
</dbReference>
<dbReference type="PANTHER" id="PTHR43522:SF2">
    <property type="entry name" value="TRANSKETOLASE 1-RELATED"/>
    <property type="match status" value="1"/>
</dbReference>
<evidence type="ECO:0000256" key="7">
    <source>
        <dbReference type="ARBA" id="ARBA00022842"/>
    </source>
</evidence>
<dbReference type="EMBL" id="JABDJR010000377">
    <property type="protein sequence ID" value="NNF06981.1"/>
    <property type="molecule type" value="Genomic_DNA"/>
</dbReference>
<dbReference type="FunFam" id="3.40.50.970:FF:000003">
    <property type="entry name" value="Transketolase"/>
    <property type="match status" value="1"/>
</dbReference>
<gene>
    <name evidence="10" type="ORF">HKN21_09490</name>
</gene>
<comment type="cofactor">
    <cofactor evidence="1">
        <name>Mg(2+)</name>
        <dbReference type="ChEBI" id="CHEBI:18420"/>
    </cofactor>
</comment>
<comment type="similarity">
    <text evidence="3">Belongs to the transketolase family.</text>
</comment>